<feature type="transmembrane region" description="Helical" evidence="1">
    <location>
        <begin position="32"/>
        <end position="53"/>
    </location>
</feature>
<keyword evidence="1" id="KW-1133">Transmembrane helix</keyword>
<evidence type="ECO:0000313" key="3">
    <source>
        <dbReference type="Proteomes" id="UP000551878"/>
    </source>
</evidence>
<evidence type="ECO:0000256" key="1">
    <source>
        <dbReference type="SAM" id="Phobius"/>
    </source>
</evidence>
<sequence>MPSRTRILMMGLLIFSVIIIASYLFLYQVLLLPQWLAFLLAVGLSLIVERAYYIRKFYR</sequence>
<reference evidence="2 3" key="1">
    <citation type="submission" date="2020-08" db="EMBL/GenBank/DDBJ databases">
        <title>Genomic Encyclopedia of Type Strains, Phase IV (KMG-IV): sequencing the most valuable type-strain genomes for metagenomic binning, comparative biology and taxonomic classification.</title>
        <authorList>
            <person name="Goeker M."/>
        </authorList>
    </citation>
    <scope>NUCLEOTIDE SEQUENCE [LARGE SCALE GENOMIC DNA]</scope>
    <source>
        <strain evidence="2 3">DSM 24696</strain>
    </source>
</reference>
<accession>A0A840QTX9</accession>
<keyword evidence="1" id="KW-0472">Membrane</keyword>
<comment type="caution">
    <text evidence="2">The sequence shown here is derived from an EMBL/GenBank/DDBJ whole genome shotgun (WGS) entry which is preliminary data.</text>
</comment>
<protein>
    <submittedName>
        <fullName evidence="2">Uncharacterized protein (DUF983 family)</fullName>
    </submittedName>
</protein>
<dbReference type="RefSeq" id="WP_184665229.1">
    <property type="nucleotide sequence ID" value="NZ_JACHHB010000017.1"/>
</dbReference>
<organism evidence="2 3">
    <name type="scientific">Texcoconibacillus texcoconensis</name>
    <dbReference type="NCBI Taxonomy" id="1095777"/>
    <lineage>
        <taxon>Bacteria</taxon>
        <taxon>Bacillati</taxon>
        <taxon>Bacillota</taxon>
        <taxon>Bacilli</taxon>
        <taxon>Bacillales</taxon>
        <taxon>Bacillaceae</taxon>
        <taxon>Texcoconibacillus</taxon>
    </lineage>
</organism>
<gene>
    <name evidence="2" type="ORF">HNQ41_003047</name>
</gene>
<keyword evidence="1" id="KW-0812">Transmembrane</keyword>
<dbReference type="EMBL" id="JACHHB010000017">
    <property type="protein sequence ID" value="MBB5174824.1"/>
    <property type="molecule type" value="Genomic_DNA"/>
</dbReference>
<feature type="transmembrane region" description="Helical" evidence="1">
    <location>
        <begin position="7"/>
        <end position="26"/>
    </location>
</feature>
<keyword evidence="3" id="KW-1185">Reference proteome</keyword>
<proteinExistence type="predicted"/>
<dbReference type="Proteomes" id="UP000551878">
    <property type="component" value="Unassembled WGS sequence"/>
</dbReference>
<dbReference type="AlphaFoldDB" id="A0A840QTX9"/>
<evidence type="ECO:0000313" key="2">
    <source>
        <dbReference type="EMBL" id="MBB5174824.1"/>
    </source>
</evidence>
<name>A0A840QTX9_9BACI</name>